<feature type="region of interest" description="Disordered" evidence="1">
    <location>
        <begin position="1"/>
        <end position="38"/>
    </location>
</feature>
<accession>A0A438AKV3</accession>
<name>A0A438AKV3_9RHOB</name>
<dbReference type="EMBL" id="RQXX01000001">
    <property type="protein sequence ID" value="RVV99348.1"/>
    <property type="molecule type" value="Genomic_DNA"/>
</dbReference>
<proteinExistence type="predicted"/>
<dbReference type="AlphaFoldDB" id="A0A438AKV3"/>
<dbReference type="Proteomes" id="UP000285908">
    <property type="component" value="Unassembled WGS sequence"/>
</dbReference>
<keyword evidence="3" id="KW-1185">Reference proteome</keyword>
<dbReference type="Pfam" id="PF14305">
    <property type="entry name" value="ATPgrasp_TupA"/>
    <property type="match status" value="1"/>
</dbReference>
<sequence length="347" mass="39222">MRGDCKAMSDDRKLSGPPAGAYKCPRKTSSIAAERGRMTQKQVVRGDGTPSRRDQVLAHWRRVMKREPDLVSPRTFSEKLLVRLTGPSDPIYPLIGYKHLVPSFVRQAVGDRVRIPKRYLVTPALEPGDFDLLPDRFVLKSSYASGLNLIVEDKAALDWDETCQHFNSQIGTKLNARRQRGEWNCIIAEEHLGDGGPQSPDDLKFFCFHGSDGSFDYFMQINTGRFEDHKHSFFGSDGVRLPFKASGTDRHETDPKLPANLSDAVEIAYDLSRGFDHIRVDLYSVRGEIWFGELTPFHVGAKCSFDDPGADAWIGDKWEQRFPWFNGYDLDRDAPRPPLGALGARYE</sequence>
<comment type="caution">
    <text evidence="2">The sequence shown here is derived from an EMBL/GenBank/DDBJ whole genome shotgun (WGS) entry which is preliminary data.</text>
</comment>
<evidence type="ECO:0000313" key="3">
    <source>
        <dbReference type="Proteomes" id="UP000285908"/>
    </source>
</evidence>
<dbReference type="OrthoDB" id="9791827at2"/>
<evidence type="ECO:0000256" key="1">
    <source>
        <dbReference type="SAM" id="MobiDB-lite"/>
    </source>
</evidence>
<protein>
    <recommendedName>
        <fullName evidence="4">TupA-like ATPgrasp</fullName>
    </recommendedName>
</protein>
<evidence type="ECO:0000313" key="2">
    <source>
        <dbReference type="EMBL" id="RVV99348.1"/>
    </source>
</evidence>
<evidence type="ECO:0008006" key="4">
    <source>
        <dbReference type="Google" id="ProtNLM"/>
    </source>
</evidence>
<dbReference type="InterPro" id="IPR029465">
    <property type="entry name" value="ATPgrasp_TupA"/>
</dbReference>
<feature type="compositionally biased region" description="Basic and acidic residues" evidence="1">
    <location>
        <begin position="1"/>
        <end position="14"/>
    </location>
</feature>
<reference evidence="2 3" key="1">
    <citation type="submission" date="2018-11" db="EMBL/GenBank/DDBJ databases">
        <title>Mesobaculum littorinae gen. nov., sp. nov., isolated from Littorina scabra that represents a novel genus of the order Rhodobacteraceae.</title>
        <authorList>
            <person name="Li F."/>
        </authorList>
    </citation>
    <scope>NUCLEOTIDE SEQUENCE [LARGE SCALE GENOMIC DNA]</scope>
    <source>
        <strain evidence="2 3">M0103</strain>
    </source>
</reference>
<organism evidence="2 3">
    <name type="scientific">Mesobaculum littorinae</name>
    <dbReference type="NCBI Taxonomy" id="2486419"/>
    <lineage>
        <taxon>Bacteria</taxon>
        <taxon>Pseudomonadati</taxon>
        <taxon>Pseudomonadota</taxon>
        <taxon>Alphaproteobacteria</taxon>
        <taxon>Rhodobacterales</taxon>
        <taxon>Roseobacteraceae</taxon>
        <taxon>Mesobaculum</taxon>
    </lineage>
</organism>
<gene>
    <name evidence="2" type="ORF">EKE94_01240</name>
</gene>